<protein>
    <submittedName>
        <fullName evidence="1">Uncharacterized protein</fullName>
    </submittedName>
</protein>
<accession>A0A0G1T1E9</accession>
<gene>
    <name evidence="1" type="ORF">UY02_C0046G0005</name>
</gene>
<name>A0A0G1T1E9_9BACT</name>
<comment type="caution">
    <text evidence="1">The sequence shown here is derived from an EMBL/GenBank/DDBJ whole genome shotgun (WGS) entry which is preliminary data.</text>
</comment>
<dbReference type="Proteomes" id="UP000034682">
    <property type="component" value="Unassembled WGS sequence"/>
</dbReference>
<dbReference type="AlphaFoldDB" id="A0A0G1T1E9"/>
<organism evidence="1 2">
    <name type="scientific">Candidatus Giovannonibacteria bacterium GW2011_GWB1_47_6b</name>
    <dbReference type="NCBI Taxonomy" id="1618655"/>
    <lineage>
        <taxon>Bacteria</taxon>
        <taxon>Candidatus Giovannoniibacteriota</taxon>
    </lineage>
</organism>
<dbReference type="EMBL" id="LCOK01000046">
    <property type="protein sequence ID" value="KKU75616.1"/>
    <property type="molecule type" value="Genomic_DNA"/>
</dbReference>
<evidence type="ECO:0000313" key="1">
    <source>
        <dbReference type="EMBL" id="KKU75616.1"/>
    </source>
</evidence>
<reference evidence="1 2" key="1">
    <citation type="journal article" date="2015" name="Nature">
        <title>rRNA introns, odd ribosomes, and small enigmatic genomes across a large radiation of phyla.</title>
        <authorList>
            <person name="Brown C.T."/>
            <person name="Hug L.A."/>
            <person name="Thomas B.C."/>
            <person name="Sharon I."/>
            <person name="Castelle C.J."/>
            <person name="Singh A."/>
            <person name="Wilkins M.J."/>
            <person name="Williams K.H."/>
            <person name="Banfield J.F."/>
        </authorList>
    </citation>
    <scope>NUCLEOTIDE SEQUENCE [LARGE SCALE GENOMIC DNA]</scope>
</reference>
<evidence type="ECO:0000313" key="2">
    <source>
        <dbReference type="Proteomes" id="UP000034682"/>
    </source>
</evidence>
<proteinExistence type="predicted"/>
<sequence length="69" mass="7792">MAQKKGQKKAKGIPKRATTNKGRCVKFFNSDGEHRRLKRKLVRVLKSSGLKAAAEWAKDHGMTLSIERN</sequence>